<dbReference type="Proteomes" id="UP000824890">
    <property type="component" value="Unassembled WGS sequence"/>
</dbReference>
<keyword evidence="1" id="KW-1133">Transmembrane helix</keyword>
<dbReference type="EMBL" id="JAGKQM010000011">
    <property type="protein sequence ID" value="KAH0902919.1"/>
    <property type="molecule type" value="Genomic_DNA"/>
</dbReference>
<evidence type="ECO:0000313" key="3">
    <source>
        <dbReference type="Proteomes" id="UP000824890"/>
    </source>
</evidence>
<organism evidence="2 3">
    <name type="scientific">Brassica napus</name>
    <name type="common">Rape</name>
    <dbReference type="NCBI Taxonomy" id="3708"/>
    <lineage>
        <taxon>Eukaryota</taxon>
        <taxon>Viridiplantae</taxon>
        <taxon>Streptophyta</taxon>
        <taxon>Embryophyta</taxon>
        <taxon>Tracheophyta</taxon>
        <taxon>Spermatophyta</taxon>
        <taxon>Magnoliopsida</taxon>
        <taxon>eudicotyledons</taxon>
        <taxon>Gunneridae</taxon>
        <taxon>Pentapetalae</taxon>
        <taxon>rosids</taxon>
        <taxon>malvids</taxon>
        <taxon>Brassicales</taxon>
        <taxon>Brassicaceae</taxon>
        <taxon>Brassiceae</taxon>
        <taxon>Brassica</taxon>
    </lineage>
</organism>
<sequence>SAESDAFVLFCVSLAHFSICMALFSPFDLFGVTLGGFVYLLDGDNLLPKIARRSGGHAFPLFRALIPENLGFAGLVSGVVLTPPA</sequence>
<comment type="caution">
    <text evidence="2">The sequence shown here is derived from an EMBL/GenBank/DDBJ whole genome shotgun (WGS) entry which is preliminary data.</text>
</comment>
<evidence type="ECO:0000256" key="1">
    <source>
        <dbReference type="SAM" id="Phobius"/>
    </source>
</evidence>
<feature type="non-terminal residue" evidence="2">
    <location>
        <position position="1"/>
    </location>
</feature>
<proteinExistence type="predicted"/>
<feature type="transmembrane region" description="Helical" evidence="1">
    <location>
        <begin position="6"/>
        <end position="24"/>
    </location>
</feature>
<protein>
    <submittedName>
        <fullName evidence="2">Uncharacterized protein</fullName>
    </submittedName>
</protein>
<keyword evidence="1" id="KW-0472">Membrane</keyword>
<reference evidence="2 3" key="1">
    <citation type="submission" date="2021-05" db="EMBL/GenBank/DDBJ databases">
        <title>Genome Assembly of Synthetic Allotetraploid Brassica napus Reveals Homoeologous Exchanges between Subgenomes.</title>
        <authorList>
            <person name="Davis J.T."/>
        </authorList>
    </citation>
    <scope>NUCLEOTIDE SEQUENCE [LARGE SCALE GENOMIC DNA]</scope>
    <source>
        <strain evidence="3">cv. Da-Ae</strain>
        <tissue evidence="2">Seedling</tissue>
    </source>
</reference>
<keyword evidence="3" id="KW-1185">Reference proteome</keyword>
<gene>
    <name evidence="2" type="ORF">HID58_042422</name>
</gene>
<evidence type="ECO:0000313" key="2">
    <source>
        <dbReference type="EMBL" id="KAH0902919.1"/>
    </source>
</evidence>
<keyword evidence="1" id="KW-0812">Transmembrane</keyword>
<name>A0ABQ8BDQ9_BRANA</name>
<accession>A0ABQ8BDQ9</accession>